<sequence length="354" mass="40722">MNHLQDLKKALTEAYAQSSLQNALKIAQSKSLEKLIRNHQQDQRLISTILHMADVTDTYNDPNDIDLALDTIDLGKIYERVDAREKEDTKLAYQDLLVIELLHYFKHDFFTWVTKPKCPQCHNDGDNIEPQGSSSPPNPNPDEISVVENYRCVECGVNVDFARINRPAKLLETRLGRCGEWVNCFMLLLRALLGAEGHIRYVWNNEDHVWCEFYSDSQSRWIHLDPCEDVFDDPNLYCQNWGKEMSYCIGFGDSYVMDLSEKYITNKDKQIDKKSVVSDLQLIPRLIRQINARKLLKTYESFRFDTIALQRIYDILVMFNNEKVVLAPVGSKTEAVGRQSGTAEWTSARGEGGS</sequence>
<proteinExistence type="predicted"/>
<evidence type="ECO:0000313" key="1">
    <source>
        <dbReference type="EMBL" id="KAJ9099627.1"/>
    </source>
</evidence>
<organism evidence="1 2">
    <name type="scientific">Naganishia cerealis</name>
    <dbReference type="NCBI Taxonomy" id="610337"/>
    <lineage>
        <taxon>Eukaryota</taxon>
        <taxon>Fungi</taxon>
        <taxon>Dikarya</taxon>
        <taxon>Basidiomycota</taxon>
        <taxon>Agaricomycotina</taxon>
        <taxon>Tremellomycetes</taxon>
        <taxon>Filobasidiales</taxon>
        <taxon>Filobasidiaceae</taxon>
        <taxon>Naganishia</taxon>
    </lineage>
</organism>
<comment type="caution">
    <text evidence="1">The sequence shown here is derived from an EMBL/GenBank/DDBJ whole genome shotgun (WGS) entry which is preliminary data.</text>
</comment>
<protein>
    <submittedName>
        <fullName evidence="1">Uncharacterized protein</fullName>
    </submittedName>
</protein>
<evidence type="ECO:0000313" key="2">
    <source>
        <dbReference type="Proteomes" id="UP001241377"/>
    </source>
</evidence>
<accession>A0ACC2VL41</accession>
<reference evidence="1" key="1">
    <citation type="submission" date="2023-04" db="EMBL/GenBank/DDBJ databases">
        <title>Draft Genome sequencing of Naganishia species isolated from polar environments using Oxford Nanopore Technology.</title>
        <authorList>
            <person name="Leo P."/>
            <person name="Venkateswaran K."/>
        </authorList>
    </citation>
    <scope>NUCLEOTIDE SEQUENCE</scope>
    <source>
        <strain evidence="1">MNA-CCFEE 5261</strain>
    </source>
</reference>
<dbReference type="Proteomes" id="UP001241377">
    <property type="component" value="Unassembled WGS sequence"/>
</dbReference>
<keyword evidence="2" id="KW-1185">Reference proteome</keyword>
<name>A0ACC2VL41_9TREE</name>
<dbReference type="EMBL" id="JASBWR010000068">
    <property type="protein sequence ID" value="KAJ9099627.1"/>
    <property type="molecule type" value="Genomic_DNA"/>
</dbReference>
<gene>
    <name evidence="1" type="ORF">QFC19_005866</name>
</gene>